<accession>A0A8T3V619</accession>
<dbReference type="RefSeq" id="WP_303738823.1">
    <property type="nucleotide sequence ID" value="NZ_SUTK01000016.1"/>
</dbReference>
<evidence type="ECO:0000313" key="2">
    <source>
        <dbReference type="Proteomes" id="UP000783037"/>
    </source>
</evidence>
<proteinExistence type="predicted"/>
<name>A0A8T3V619_9EURY</name>
<evidence type="ECO:0000313" key="1">
    <source>
        <dbReference type="EMBL" id="MBE6501721.1"/>
    </source>
</evidence>
<protein>
    <submittedName>
        <fullName evidence="1">Uncharacterized protein</fullName>
    </submittedName>
</protein>
<comment type="caution">
    <text evidence="1">The sequence shown here is derived from an EMBL/GenBank/DDBJ whole genome shotgun (WGS) entry which is preliminary data.</text>
</comment>
<dbReference type="EMBL" id="SUTK01000016">
    <property type="protein sequence ID" value="MBE6501721.1"/>
    <property type="molecule type" value="Genomic_DNA"/>
</dbReference>
<reference evidence="1" key="1">
    <citation type="submission" date="2019-04" db="EMBL/GenBank/DDBJ databases">
        <title>Evolution of Biomass-Degrading Anaerobic Consortia Revealed by Metagenomics.</title>
        <authorList>
            <person name="Peng X."/>
        </authorList>
    </citation>
    <scope>NUCLEOTIDE SEQUENCE</scope>
    <source>
        <strain evidence="1">SIG18</strain>
    </source>
</reference>
<dbReference type="Proteomes" id="UP000783037">
    <property type="component" value="Unassembled WGS sequence"/>
</dbReference>
<sequence length="158" mass="18538">MGTENALNNLQRRKNSLKFLLKHDQLKHGTYSFDYSRKYSLTVLNLYKIYGSFFKASSIVGLAQNEIMKWYIQGQLGNPKFRGFFLAINEINRSKDKKIDDEVIPEDETNLNEDDYVISEYGDGWSYKTYVGCEKIFIISDDLETLKRKVKDRRLPLD</sequence>
<organism evidence="1 2">
    <name type="scientific">Methanobrevibacter thaueri</name>
    <dbReference type="NCBI Taxonomy" id="190975"/>
    <lineage>
        <taxon>Archaea</taxon>
        <taxon>Methanobacteriati</taxon>
        <taxon>Methanobacteriota</taxon>
        <taxon>Methanomada group</taxon>
        <taxon>Methanobacteria</taxon>
        <taxon>Methanobacteriales</taxon>
        <taxon>Methanobacteriaceae</taxon>
        <taxon>Methanobrevibacter</taxon>
    </lineage>
</organism>
<dbReference type="AlphaFoldDB" id="A0A8T3V619"/>
<gene>
    <name evidence="1" type="ORF">E7Z79_04695</name>
</gene>